<dbReference type="AlphaFoldDB" id="F8EU70"/>
<dbReference type="Pfam" id="PF13499">
    <property type="entry name" value="EF-hand_7"/>
    <property type="match status" value="1"/>
</dbReference>
<evidence type="ECO:0000256" key="1">
    <source>
        <dbReference type="SAM" id="MobiDB-lite"/>
    </source>
</evidence>
<dbReference type="PATRIC" id="fig|579138.3.peg.263"/>
<feature type="domain" description="EF-hand" evidence="3">
    <location>
        <begin position="45"/>
        <end position="80"/>
    </location>
</feature>
<dbReference type="SUPFAM" id="SSF47473">
    <property type="entry name" value="EF-hand"/>
    <property type="match status" value="1"/>
</dbReference>
<feature type="compositionally biased region" description="Basic and acidic residues" evidence="1">
    <location>
        <begin position="91"/>
        <end position="104"/>
    </location>
</feature>
<dbReference type="HOGENOM" id="CLU_091273_4_0_5"/>
<dbReference type="Gene3D" id="1.10.238.10">
    <property type="entry name" value="EF-hand"/>
    <property type="match status" value="2"/>
</dbReference>
<dbReference type="STRING" id="579138.Zymop_0247"/>
<dbReference type="EMBL" id="CP002865">
    <property type="protein sequence ID" value="AEI37150.1"/>
    <property type="molecule type" value="Genomic_DNA"/>
</dbReference>
<feature type="chain" id="PRO_5003376387" evidence="2">
    <location>
        <begin position="31"/>
        <end position="197"/>
    </location>
</feature>
<proteinExistence type="predicted"/>
<dbReference type="GO" id="GO:0005509">
    <property type="term" value="F:calcium ion binding"/>
    <property type="evidence" value="ECO:0007669"/>
    <property type="project" value="InterPro"/>
</dbReference>
<evidence type="ECO:0000313" key="4">
    <source>
        <dbReference type="EMBL" id="AEI37150.1"/>
    </source>
</evidence>
<evidence type="ECO:0000313" key="5">
    <source>
        <dbReference type="Proteomes" id="UP000000491"/>
    </source>
</evidence>
<feature type="compositionally biased region" description="Basic and acidic residues" evidence="1">
    <location>
        <begin position="176"/>
        <end position="186"/>
    </location>
</feature>
<feature type="region of interest" description="Disordered" evidence="1">
    <location>
        <begin position="90"/>
        <end position="120"/>
    </location>
</feature>
<feature type="compositionally biased region" description="Basic residues" evidence="1">
    <location>
        <begin position="106"/>
        <end position="115"/>
    </location>
</feature>
<dbReference type="PROSITE" id="PS50222">
    <property type="entry name" value="EF_HAND_2"/>
    <property type="match status" value="2"/>
</dbReference>
<protein>
    <submittedName>
        <fullName evidence="4">EF hand</fullName>
    </submittedName>
</protein>
<evidence type="ECO:0000256" key="2">
    <source>
        <dbReference type="SAM" id="SignalP"/>
    </source>
</evidence>
<dbReference type="InterPro" id="IPR002048">
    <property type="entry name" value="EF_hand_dom"/>
</dbReference>
<accession>F8EU70</accession>
<dbReference type="eggNOG" id="COG5126">
    <property type="taxonomic scope" value="Bacteria"/>
</dbReference>
<sequence>MMKKKTFLLNGLSAVSGLLLAASPLSQAFAQDMVPPHFLPITRGEMQARIRQDFDKFDLNHDGTVTTAEFQTALANEKSQCQAMMAQFQKENPDAPKDPDDSSAGKKGRGRRGGHRMCDMEKGPMSHWFDRMDTNHDGQVTYNEASSQALGAYDAVDTNHDGIITPDERKAAFEKWKAEHPFRGPDSKSTTSTSKTR</sequence>
<gene>
    <name evidence="4" type="ordered locus">Zymop_0247</name>
</gene>
<feature type="region of interest" description="Disordered" evidence="1">
    <location>
        <begin position="176"/>
        <end position="197"/>
    </location>
</feature>
<name>F8EU70_ZYMMT</name>
<feature type="compositionally biased region" description="Low complexity" evidence="1">
    <location>
        <begin position="187"/>
        <end position="197"/>
    </location>
</feature>
<dbReference type="Proteomes" id="UP000000491">
    <property type="component" value="Chromosome"/>
</dbReference>
<feature type="domain" description="EF-hand" evidence="3">
    <location>
        <begin position="144"/>
        <end position="179"/>
    </location>
</feature>
<dbReference type="InterPro" id="IPR011992">
    <property type="entry name" value="EF-hand-dom_pair"/>
</dbReference>
<reference evidence="4 5" key="1">
    <citation type="journal article" date="2011" name="J. Bacteriol.">
        <title>Genome sequence of the ethanol-producing Zymomonas mobilis subsp. pomaceae lectotype strain ATCC 29192.</title>
        <authorList>
            <person name="Kouvelis V.N."/>
            <person name="Davenport K.W."/>
            <person name="Brettin T.S."/>
            <person name="Bruce D."/>
            <person name="Detter C."/>
            <person name="Han C.S."/>
            <person name="Nolan M."/>
            <person name="Tapia R."/>
            <person name="Damoulaki A."/>
            <person name="Kyrpides N.C."/>
            <person name="Typas M.A."/>
            <person name="Pappas K.M."/>
        </authorList>
    </citation>
    <scope>NUCLEOTIDE SEQUENCE [LARGE SCALE GENOMIC DNA]</scope>
    <source>
        <strain evidence="5">ATCC 29192 / DSM 22645 / JCM 10191 / CCUG 17912 / NBRC 13757 / NCIMB 11200 / NRRL B-4491 / Barker I</strain>
    </source>
</reference>
<dbReference type="PROSITE" id="PS00018">
    <property type="entry name" value="EF_HAND_1"/>
    <property type="match status" value="1"/>
</dbReference>
<evidence type="ECO:0000259" key="3">
    <source>
        <dbReference type="PROSITE" id="PS50222"/>
    </source>
</evidence>
<dbReference type="KEGG" id="zmp:Zymop_0247"/>
<organism evidence="4 5">
    <name type="scientific">Zymomonas mobilis subsp. pomaceae (strain ATCC 29192 / DSM 22645 / JCM 10191 / CCUG 17912 / NBRC 13757 / NCIMB 11200 / NRRL B-4491 / Barker I)</name>
    <dbReference type="NCBI Taxonomy" id="579138"/>
    <lineage>
        <taxon>Bacteria</taxon>
        <taxon>Pseudomonadati</taxon>
        <taxon>Pseudomonadota</taxon>
        <taxon>Alphaproteobacteria</taxon>
        <taxon>Sphingomonadales</taxon>
        <taxon>Zymomonadaceae</taxon>
        <taxon>Zymomonas</taxon>
    </lineage>
</organism>
<keyword evidence="2" id="KW-0732">Signal</keyword>
<dbReference type="InterPro" id="IPR018247">
    <property type="entry name" value="EF_Hand_1_Ca_BS"/>
</dbReference>
<dbReference type="Pfam" id="PF13202">
    <property type="entry name" value="EF-hand_5"/>
    <property type="match status" value="1"/>
</dbReference>
<feature type="signal peptide" evidence="2">
    <location>
        <begin position="1"/>
        <end position="30"/>
    </location>
</feature>